<dbReference type="GO" id="GO:0009279">
    <property type="term" value="C:cell outer membrane"/>
    <property type="evidence" value="ECO:0007669"/>
    <property type="project" value="InterPro"/>
</dbReference>
<dbReference type="STRING" id="1225476.A1D18_02645"/>
<name>A0A1J8P5E4_9COXI</name>
<comment type="similarity">
    <text evidence="1">Belongs to the outer membrane OOP (TC 1.B.6) superfamily. OmpA family.</text>
</comment>
<accession>A0A1J8P5E4</accession>
<keyword evidence="2" id="KW-0406">Ion transport</keyword>
<dbReference type="Gene3D" id="2.40.160.20">
    <property type="match status" value="1"/>
</dbReference>
<protein>
    <recommendedName>
        <fullName evidence="4">Outer membrane protein OmpA-like transmembrane domain-containing protein</fullName>
    </recommendedName>
</protein>
<feature type="domain" description="Outer membrane protein OmpA-like transmembrane" evidence="4">
    <location>
        <begin position="30"/>
        <end position="214"/>
    </location>
</feature>
<dbReference type="InterPro" id="IPR011250">
    <property type="entry name" value="OMP/PagP_B-barrel"/>
</dbReference>
<organism evidence="5 6">
    <name type="scientific">Candidatus Rickettsiella isopodorum</name>
    <dbReference type="NCBI Taxonomy" id="1225476"/>
    <lineage>
        <taxon>Bacteria</taxon>
        <taxon>Pseudomonadati</taxon>
        <taxon>Pseudomonadota</taxon>
        <taxon>Gammaproteobacteria</taxon>
        <taxon>Legionellales</taxon>
        <taxon>Coxiellaceae</taxon>
        <taxon>Rickettsiella</taxon>
    </lineage>
</organism>
<dbReference type="GO" id="GO:0015288">
    <property type="term" value="F:porin activity"/>
    <property type="evidence" value="ECO:0007669"/>
    <property type="project" value="UniProtKB-KW"/>
</dbReference>
<feature type="chain" id="PRO_5009649276" description="Outer membrane protein OmpA-like transmembrane domain-containing protein" evidence="3">
    <location>
        <begin position="26"/>
        <end position="214"/>
    </location>
</feature>
<keyword evidence="2" id="KW-0813">Transport</keyword>
<evidence type="ECO:0000256" key="3">
    <source>
        <dbReference type="SAM" id="SignalP"/>
    </source>
</evidence>
<dbReference type="OrthoDB" id="5659948at2"/>
<evidence type="ECO:0000256" key="2">
    <source>
        <dbReference type="ARBA" id="ARBA00023114"/>
    </source>
</evidence>
<keyword evidence="3" id="KW-0732">Signal</keyword>
<dbReference type="InterPro" id="IPR000498">
    <property type="entry name" value="OmpA-like_TM_dom"/>
</dbReference>
<dbReference type="Proteomes" id="UP000183924">
    <property type="component" value="Unassembled WGS sequence"/>
</dbReference>
<evidence type="ECO:0000313" key="5">
    <source>
        <dbReference type="EMBL" id="OIZ95020.1"/>
    </source>
</evidence>
<dbReference type="SUPFAM" id="SSF56925">
    <property type="entry name" value="OMPA-like"/>
    <property type="match status" value="1"/>
</dbReference>
<dbReference type="RefSeq" id="WP_071662282.1">
    <property type="nucleotide sequence ID" value="NZ_LUKY01000032.1"/>
</dbReference>
<dbReference type="GO" id="GO:0046930">
    <property type="term" value="C:pore complex"/>
    <property type="evidence" value="ECO:0007669"/>
    <property type="project" value="UniProtKB-KW"/>
</dbReference>
<evidence type="ECO:0000259" key="4">
    <source>
        <dbReference type="Pfam" id="PF01389"/>
    </source>
</evidence>
<evidence type="ECO:0000256" key="1">
    <source>
        <dbReference type="ARBA" id="ARBA00005710"/>
    </source>
</evidence>
<sequence length="214" mass="23292">MQKRNTTALLLVSTMTIFSTQSVHAEMPGFYAGAQVGYANSHINTTNLVTVNNGTSPVPLPDLNNLALAYRLSFGYQFDRHWAMEFGYRHFSNADISLGTNNYIASASSKSSAFDLTAKGILPVTTKLSLYGKLGIAYLRPNSQGSLIIINAPYNGTTNSYSKTLEPTFGLGVSYALKPNVPVEFSWNRIQKIGGSNHAPSSDFYSLGVSYYFG</sequence>
<reference evidence="5 6" key="1">
    <citation type="submission" date="2016-03" db="EMBL/GenBank/DDBJ databases">
        <title>Comparative genomics of Rickettsiella.</title>
        <authorList>
            <person name="Chandler C."/>
            <person name="Wang Y."/>
        </authorList>
    </citation>
    <scope>NUCLEOTIDE SEQUENCE [LARGE SCALE GENOMIC DNA]</scope>
    <source>
        <strain evidence="5 6">RCFS May 2013</strain>
    </source>
</reference>
<evidence type="ECO:0000313" key="6">
    <source>
        <dbReference type="Proteomes" id="UP000183924"/>
    </source>
</evidence>
<keyword evidence="2" id="KW-0812">Transmembrane</keyword>
<dbReference type="Pfam" id="PF01389">
    <property type="entry name" value="OmpA_membrane"/>
    <property type="match status" value="1"/>
</dbReference>
<keyword evidence="6" id="KW-1185">Reference proteome</keyword>
<feature type="signal peptide" evidence="3">
    <location>
        <begin position="1"/>
        <end position="25"/>
    </location>
</feature>
<dbReference type="AlphaFoldDB" id="A0A1J8P5E4"/>
<comment type="caution">
    <text evidence="5">The sequence shown here is derived from an EMBL/GenBank/DDBJ whole genome shotgun (WGS) entry which is preliminary data.</text>
</comment>
<dbReference type="EMBL" id="LUKY01000032">
    <property type="protein sequence ID" value="OIZ95020.1"/>
    <property type="molecule type" value="Genomic_DNA"/>
</dbReference>
<gene>
    <name evidence="5" type="ORF">A1D18_02645</name>
</gene>
<keyword evidence="2" id="KW-0626">Porin</keyword>
<proteinExistence type="inferred from homology"/>